<sequence>MADDHSSHPVSTEIEIEAKTNYDQISASINGKLDHLKSTSSSRHISKVPEHLRKDNQSAYEPYMLAIGPCHRGKKHVGRMEERKKKYLKELLERRAKEDLNRYVTAIGELEKIARSCYADDFSNIETNEFVEMMLLDGCFIIELLRRFMYNRMELSSIIKKLGRDLLLIENQIPFLVLEKLFSMTATSEQPDKDYNLRQMVLNFFADSILPDQSKVMGEWAECVKRSTEKRTHQHLLSFIHDNWLREENWITSPLVPLVKQNCRWFFHGRKRRPSPNEKSTRFMRCATELKEAGIKFKRVYRSILTDICFENGTMKMPQLEITGETESVFRNLIVYEQYFAPTDEVKLVSQYVKFMDCLIDSQKDVELLCKRNILHHCLGDDATVANIFNTLNDLVNLSPISHYKDTIVSVSDYCAHIPHTWMANLRHKYFNSPWALISLFAAVLLLLFTFIQTLYSVLAYYK</sequence>
<comment type="caution">
    <text evidence="1">The sequence shown here is derived from an EMBL/GenBank/DDBJ whole genome shotgun (WGS) entry which is preliminary data.</text>
</comment>
<reference evidence="2" key="1">
    <citation type="journal article" date="2023" name="G3 (Bethesda)">
        <title>Genome assembly and association tests identify interacting loci associated with vigor, precocity, and sex in interspecific pistachio rootstocks.</title>
        <authorList>
            <person name="Palmer W."/>
            <person name="Jacygrad E."/>
            <person name="Sagayaradj S."/>
            <person name="Cavanaugh K."/>
            <person name="Han R."/>
            <person name="Bertier L."/>
            <person name="Beede B."/>
            <person name="Kafkas S."/>
            <person name="Golino D."/>
            <person name="Preece J."/>
            <person name="Michelmore R."/>
        </authorList>
    </citation>
    <scope>NUCLEOTIDE SEQUENCE [LARGE SCALE GENOMIC DNA]</scope>
</reference>
<organism evidence="1 2">
    <name type="scientific">Pistacia atlantica</name>
    <dbReference type="NCBI Taxonomy" id="434234"/>
    <lineage>
        <taxon>Eukaryota</taxon>
        <taxon>Viridiplantae</taxon>
        <taxon>Streptophyta</taxon>
        <taxon>Embryophyta</taxon>
        <taxon>Tracheophyta</taxon>
        <taxon>Spermatophyta</taxon>
        <taxon>Magnoliopsida</taxon>
        <taxon>eudicotyledons</taxon>
        <taxon>Gunneridae</taxon>
        <taxon>Pentapetalae</taxon>
        <taxon>rosids</taxon>
        <taxon>malvids</taxon>
        <taxon>Sapindales</taxon>
        <taxon>Anacardiaceae</taxon>
        <taxon>Pistacia</taxon>
    </lineage>
</organism>
<dbReference type="EMBL" id="CM047905">
    <property type="protein sequence ID" value="KAJ0089346.1"/>
    <property type="molecule type" value="Genomic_DNA"/>
</dbReference>
<accession>A0ACC1ARN1</accession>
<dbReference type="Proteomes" id="UP001164250">
    <property type="component" value="Chromosome 9"/>
</dbReference>
<gene>
    <name evidence="1" type="ORF">Patl1_32793</name>
</gene>
<evidence type="ECO:0000313" key="1">
    <source>
        <dbReference type="EMBL" id="KAJ0089346.1"/>
    </source>
</evidence>
<protein>
    <submittedName>
        <fullName evidence="1">Uncharacterized protein</fullName>
    </submittedName>
</protein>
<proteinExistence type="predicted"/>
<evidence type="ECO:0000313" key="2">
    <source>
        <dbReference type="Proteomes" id="UP001164250"/>
    </source>
</evidence>
<keyword evidence="2" id="KW-1185">Reference proteome</keyword>
<name>A0ACC1ARN1_9ROSI</name>